<keyword evidence="2" id="KW-1185">Reference proteome</keyword>
<evidence type="ECO:0000313" key="2">
    <source>
        <dbReference type="Proteomes" id="UP000265520"/>
    </source>
</evidence>
<reference evidence="1 2" key="1">
    <citation type="journal article" date="2018" name="Front. Plant Sci.">
        <title>Red Clover (Trifolium pratense) and Zigzag Clover (T. medium) - A Picture of Genomic Similarities and Differences.</title>
        <authorList>
            <person name="Dluhosova J."/>
            <person name="Istvanek J."/>
            <person name="Nedelnik J."/>
            <person name="Repkova J."/>
        </authorList>
    </citation>
    <scope>NUCLEOTIDE SEQUENCE [LARGE SCALE GENOMIC DNA]</scope>
    <source>
        <strain evidence="2">cv. 10/8</strain>
        <tissue evidence="1">Leaf</tissue>
    </source>
</reference>
<organism evidence="1 2">
    <name type="scientific">Trifolium medium</name>
    <dbReference type="NCBI Taxonomy" id="97028"/>
    <lineage>
        <taxon>Eukaryota</taxon>
        <taxon>Viridiplantae</taxon>
        <taxon>Streptophyta</taxon>
        <taxon>Embryophyta</taxon>
        <taxon>Tracheophyta</taxon>
        <taxon>Spermatophyta</taxon>
        <taxon>Magnoliopsida</taxon>
        <taxon>eudicotyledons</taxon>
        <taxon>Gunneridae</taxon>
        <taxon>Pentapetalae</taxon>
        <taxon>rosids</taxon>
        <taxon>fabids</taxon>
        <taxon>Fabales</taxon>
        <taxon>Fabaceae</taxon>
        <taxon>Papilionoideae</taxon>
        <taxon>50 kb inversion clade</taxon>
        <taxon>NPAAA clade</taxon>
        <taxon>Hologalegina</taxon>
        <taxon>IRL clade</taxon>
        <taxon>Trifolieae</taxon>
        <taxon>Trifolium</taxon>
    </lineage>
</organism>
<dbReference type="EMBL" id="LXQA010251819">
    <property type="protein sequence ID" value="MCI38085.1"/>
    <property type="molecule type" value="Genomic_DNA"/>
</dbReference>
<dbReference type="Proteomes" id="UP000265520">
    <property type="component" value="Unassembled WGS sequence"/>
</dbReference>
<comment type="caution">
    <text evidence="1">The sequence shown here is derived from an EMBL/GenBank/DDBJ whole genome shotgun (WGS) entry which is preliminary data.</text>
</comment>
<dbReference type="AlphaFoldDB" id="A0A392RR75"/>
<name>A0A392RR75_9FABA</name>
<sequence>MSGHRNAKEVAQWTQILHSKLRGKECHDQFSEIMGGGGEDDVINITQH</sequence>
<protein>
    <submittedName>
        <fullName evidence="1">Uncharacterized protein</fullName>
    </submittedName>
</protein>
<proteinExistence type="predicted"/>
<feature type="non-terminal residue" evidence="1">
    <location>
        <position position="48"/>
    </location>
</feature>
<accession>A0A392RR75</accession>
<evidence type="ECO:0000313" key="1">
    <source>
        <dbReference type="EMBL" id="MCI38085.1"/>
    </source>
</evidence>